<name>A0A9W9U760_9EURO</name>
<dbReference type="Proteomes" id="UP001147746">
    <property type="component" value="Unassembled WGS sequence"/>
</dbReference>
<dbReference type="EMBL" id="JAPZBO010000004">
    <property type="protein sequence ID" value="KAJ5318522.1"/>
    <property type="molecule type" value="Genomic_DNA"/>
</dbReference>
<evidence type="ECO:0000313" key="1">
    <source>
        <dbReference type="EMBL" id="KAJ5318522.1"/>
    </source>
</evidence>
<accession>A0A9W9U760</accession>
<reference evidence="1" key="1">
    <citation type="submission" date="2022-12" db="EMBL/GenBank/DDBJ databases">
        <authorList>
            <person name="Petersen C."/>
        </authorList>
    </citation>
    <scope>NUCLEOTIDE SEQUENCE</scope>
    <source>
        <strain evidence="1">IBT 21472</strain>
    </source>
</reference>
<gene>
    <name evidence="1" type="ORF">N7476_004942</name>
</gene>
<reference evidence="1" key="2">
    <citation type="journal article" date="2023" name="IMA Fungus">
        <title>Comparative genomic study of the Penicillium genus elucidates a diverse pangenome and 15 lateral gene transfer events.</title>
        <authorList>
            <person name="Petersen C."/>
            <person name="Sorensen T."/>
            <person name="Nielsen M.R."/>
            <person name="Sondergaard T.E."/>
            <person name="Sorensen J.L."/>
            <person name="Fitzpatrick D.A."/>
            <person name="Frisvad J.C."/>
            <person name="Nielsen K.L."/>
        </authorList>
    </citation>
    <scope>NUCLEOTIDE SEQUENCE</scope>
    <source>
        <strain evidence="1">IBT 21472</strain>
    </source>
</reference>
<protein>
    <submittedName>
        <fullName evidence="1">Uncharacterized protein</fullName>
    </submittedName>
</protein>
<evidence type="ECO:0000313" key="2">
    <source>
        <dbReference type="Proteomes" id="UP001147746"/>
    </source>
</evidence>
<keyword evidence="2" id="KW-1185">Reference proteome</keyword>
<dbReference type="AlphaFoldDB" id="A0A9W9U760"/>
<proteinExistence type="predicted"/>
<sequence length="66" mass="7311">MRLDIAMRSMRREQFCVRNVGFDAAEIHQVGADAVQRVGDTTIPIDIMIRPDLLTVELLSAGVQIG</sequence>
<comment type="caution">
    <text evidence="1">The sequence shown here is derived from an EMBL/GenBank/DDBJ whole genome shotgun (WGS) entry which is preliminary data.</text>
</comment>
<organism evidence="1 2">
    <name type="scientific">Penicillium atrosanguineum</name>
    <dbReference type="NCBI Taxonomy" id="1132637"/>
    <lineage>
        <taxon>Eukaryota</taxon>
        <taxon>Fungi</taxon>
        <taxon>Dikarya</taxon>
        <taxon>Ascomycota</taxon>
        <taxon>Pezizomycotina</taxon>
        <taxon>Eurotiomycetes</taxon>
        <taxon>Eurotiomycetidae</taxon>
        <taxon>Eurotiales</taxon>
        <taxon>Aspergillaceae</taxon>
        <taxon>Penicillium</taxon>
    </lineage>
</organism>